<gene>
    <name evidence="10" type="ORF">BEMITA_LOCUS3764</name>
</gene>
<evidence type="ECO:0000256" key="4">
    <source>
        <dbReference type="ARBA" id="ARBA00022692"/>
    </source>
</evidence>
<evidence type="ECO:0000313" key="10">
    <source>
        <dbReference type="EMBL" id="CAH0384439.1"/>
    </source>
</evidence>
<feature type="transmembrane region" description="Helical" evidence="8">
    <location>
        <begin position="339"/>
        <end position="362"/>
    </location>
</feature>
<dbReference type="EMBL" id="OU963863">
    <property type="protein sequence ID" value="CAH0384439.1"/>
    <property type="molecule type" value="Genomic_DNA"/>
</dbReference>
<feature type="transmembrane region" description="Helical" evidence="8">
    <location>
        <begin position="92"/>
        <end position="114"/>
    </location>
</feature>
<keyword evidence="8" id="KW-0813">Transport</keyword>
<evidence type="ECO:0000256" key="3">
    <source>
        <dbReference type="ARBA" id="ARBA00022475"/>
    </source>
</evidence>
<feature type="transmembrane region" description="Helical" evidence="8">
    <location>
        <begin position="601"/>
        <end position="622"/>
    </location>
</feature>
<dbReference type="InterPro" id="IPR004156">
    <property type="entry name" value="OATP"/>
</dbReference>
<dbReference type="Proteomes" id="UP001152759">
    <property type="component" value="Chromosome 2"/>
</dbReference>
<feature type="transmembrane region" description="Helical" evidence="8">
    <location>
        <begin position="249"/>
        <end position="270"/>
    </location>
</feature>
<evidence type="ECO:0000256" key="8">
    <source>
        <dbReference type="RuleBase" id="RU362056"/>
    </source>
</evidence>
<feature type="transmembrane region" description="Helical" evidence="8">
    <location>
        <begin position="651"/>
        <end position="672"/>
    </location>
</feature>
<dbReference type="PROSITE" id="PS51465">
    <property type="entry name" value="KAZAL_2"/>
    <property type="match status" value="1"/>
</dbReference>
<sequence>MTDTSCGLTRHFRPKWLQRFATPRTYMVVYGLLGTIQAMSFVYFTVTLSNIEKRFKISSKTTGMMLSGNEVSQILLSLFLTYVGGQKNRPLWVAWGVACSAVSCFIIILPHVLYGAGKDALALTHEYMDESKFHNYTEKDSLELCSNTTAQTCKQYTTSDFSAVPTVTIFISQFILGIGTTLYFSLGQTYIDDNTEKTKTPMVLAITLALRTIGPVFGFLIGFICNRMYVDPTLTPQISEKDPRWIGAWWLGWILLGVAQFLFAFILAMFPKTMPRKNKGQLEDNLMVAINGMNTMTKTKELVGDQKGEKIQLGGPSKTVELSFQDFLIAFKRIVTNKILIVNTWSGILYIIGASGFITYMVKYLEVQFQKSAAESSKVTGPMAILAMCLGYLSAGFVISKYKPKAFNLLMWNVIGGITFVAGQMIILNLSCSEQPLVGYNPVLNRVDLTSNCNRECGCMNLKYSPVCHQRSDQTFYSACHAGCTKSFKSANSQPEYGNCSCPFAMTTGERFNNENFKNELTDNGPSTHTWTKFQYKTDGDNFSQDTLKSGPCPADCGYNFVAFLAVTSVMHFITSSGKIGNILINYRAVSVEDKTFSQGLSLLMLSLFAFIPGPILFGHIIDTTCIIWDESCGGKGNCWLYNKDEFRRKLNLTAIVFIAGGTILDAWVCYLGKDIDLYGEKDSAHPVENNTEKSEEKSES</sequence>
<evidence type="ECO:0000313" key="11">
    <source>
        <dbReference type="Proteomes" id="UP001152759"/>
    </source>
</evidence>
<evidence type="ECO:0000256" key="2">
    <source>
        <dbReference type="ARBA" id="ARBA00009657"/>
    </source>
</evidence>
<comment type="similarity">
    <text evidence="2 8">Belongs to the organo anion transporter (TC 2.A.60) family.</text>
</comment>
<dbReference type="Gene3D" id="1.20.1250.20">
    <property type="entry name" value="MFS general substrate transporter like domains"/>
    <property type="match status" value="1"/>
</dbReference>
<dbReference type="CDD" id="cd17336">
    <property type="entry name" value="MFS_SLCO_OATP"/>
    <property type="match status" value="1"/>
</dbReference>
<keyword evidence="6 8" id="KW-0472">Membrane</keyword>
<proteinExistence type="inferred from homology"/>
<keyword evidence="3" id="KW-1003">Cell membrane</keyword>
<dbReference type="GO" id="GO:0006811">
    <property type="term" value="P:monoatomic ion transport"/>
    <property type="evidence" value="ECO:0007669"/>
    <property type="project" value="UniProtKB-KW"/>
</dbReference>
<comment type="subcellular location">
    <subcellularLocation>
        <location evidence="1 8">Cell membrane</location>
        <topology evidence="1 8">Multi-pass membrane protein</topology>
    </subcellularLocation>
</comment>
<feature type="transmembrane region" description="Helical" evidence="8">
    <location>
        <begin position="558"/>
        <end position="580"/>
    </location>
</feature>
<dbReference type="GO" id="GO:0043252">
    <property type="term" value="P:sodium-independent organic anion transport"/>
    <property type="evidence" value="ECO:0007669"/>
    <property type="project" value="TreeGrafter"/>
</dbReference>
<keyword evidence="4 8" id="KW-0812">Transmembrane</keyword>
<dbReference type="GO" id="GO:0005886">
    <property type="term" value="C:plasma membrane"/>
    <property type="evidence" value="ECO:0007669"/>
    <property type="project" value="UniProtKB-SubCell"/>
</dbReference>
<feature type="transmembrane region" description="Helical" evidence="8">
    <location>
        <begin position="25"/>
        <end position="46"/>
    </location>
</feature>
<feature type="transmembrane region" description="Helical" evidence="8">
    <location>
        <begin position="382"/>
        <end position="399"/>
    </location>
</feature>
<dbReference type="AlphaFoldDB" id="A0A9P0A2L7"/>
<keyword evidence="11" id="KW-1185">Reference proteome</keyword>
<feature type="transmembrane region" description="Helical" evidence="8">
    <location>
        <begin position="66"/>
        <end position="85"/>
    </location>
</feature>
<dbReference type="GO" id="GO:0015347">
    <property type="term" value="F:sodium-independent organic anion transmembrane transporter activity"/>
    <property type="evidence" value="ECO:0007669"/>
    <property type="project" value="TreeGrafter"/>
</dbReference>
<reference evidence="10" key="1">
    <citation type="submission" date="2021-12" db="EMBL/GenBank/DDBJ databases">
        <authorList>
            <person name="King R."/>
        </authorList>
    </citation>
    <scope>NUCLEOTIDE SEQUENCE</scope>
</reference>
<feature type="transmembrane region" description="Helical" evidence="8">
    <location>
        <begin position="406"/>
        <end position="427"/>
    </location>
</feature>
<feature type="transmembrane region" description="Helical" evidence="8">
    <location>
        <begin position="169"/>
        <end position="191"/>
    </location>
</feature>
<dbReference type="NCBIfam" id="TIGR00805">
    <property type="entry name" value="oat"/>
    <property type="match status" value="1"/>
</dbReference>
<keyword evidence="5 8" id="KW-1133">Transmembrane helix</keyword>
<evidence type="ECO:0000256" key="1">
    <source>
        <dbReference type="ARBA" id="ARBA00004651"/>
    </source>
</evidence>
<dbReference type="PANTHER" id="PTHR11388:SF131">
    <property type="entry name" value="SOLUTE CARRIER ORGANIC ANION TRANSPORTER FAMILY MEMBER"/>
    <property type="match status" value="1"/>
</dbReference>
<keyword evidence="8" id="KW-0406">Ion transport</keyword>
<feature type="domain" description="Kazal-like" evidence="9">
    <location>
        <begin position="447"/>
        <end position="501"/>
    </location>
</feature>
<dbReference type="PANTHER" id="PTHR11388">
    <property type="entry name" value="ORGANIC ANION TRANSPORTER"/>
    <property type="match status" value="1"/>
</dbReference>
<protein>
    <recommendedName>
        <fullName evidence="8">Solute carrier organic anion transporter family member</fullName>
    </recommendedName>
</protein>
<evidence type="ECO:0000256" key="7">
    <source>
        <dbReference type="ARBA" id="ARBA00023157"/>
    </source>
</evidence>
<dbReference type="InterPro" id="IPR036259">
    <property type="entry name" value="MFS_trans_sf"/>
</dbReference>
<keyword evidence="7" id="KW-1015">Disulfide bond</keyword>
<dbReference type="SUPFAM" id="SSF103473">
    <property type="entry name" value="MFS general substrate transporter"/>
    <property type="match status" value="1"/>
</dbReference>
<feature type="transmembrane region" description="Helical" evidence="8">
    <location>
        <begin position="203"/>
        <end position="229"/>
    </location>
</feature>
<evidence type="ECO:0000256" key="6">
    <source>
        <dbReference type="ARBA" id="ARBA00023136"/>
    </source>
</evidence>
<evidence type="ECO:0000259" key="9">
    <source>
        <dbReference type="PROSITE" id="PS51465"/>
    </source>
</evidence>
<accession>A0A9P0A2L7</accession>
<organism evidence="10 11">
    <name type="scientific">Bemisia tabaci</name>
    <name type="common">Sweetpotato whitefly</name>
    <name type="synonym">Aleurodes tabaci</name>
    <dbReference type="NCBI Taxonomy" id="7038"/>
    <lineage>
        <taxon>Eukaryota</taxon>
        <taxon>Metazoa</taxon>
        <taxon>Ecdysozoa</taxon>
        <taxon>Arthropoda</taxon>
        <taxon>Hexapoda</taxon>
        <taxon>Insecta</taxon>
        <taxon>Pterygota</taxon>
        <taxon>Neoptera</taxon>
        <taxon>Paraneoptera</taxon>
        <taxon>Hemiptera</taxon>
        <taxon>Sternorrhyncha</taxon>
        <taxon>Aleyrodoidea</taxon>
        <taxon>Aleyrodidae</taxon>
        <taxon>Aleyrodinae</taxon>
        <taxon>Bemisia</taxon>
    </lineage>
</organism>
<name>A0A9P0A2L7_BEMTA</name>
<dbReference type="Pfam" id="PF03137">
    <property type="entry name" value="OATP"/>
    <property type="match status" value="1"/>
</dbReference>
<evidence type="ECO:0000256" key="5">
    <source>
        <dbReference type="ARBA" id="ARBA00022989"/>
    </source>
</evidence>
<dbReference type="InterPro" id="IPR002350">
    <property type="entry name" value="Kazal_dom"/>
</dbReference>